<dbReference type="PANTHER" id="PTHR47331">
    <property type="entry name" value="PHD-TYPE DOMAIN-CONTAINING PROTEIN"/>
    <property type="match status" value="1"/>
</dbReference>
<feature type="compositionally biased region" description="Basic residues" evidence="2">
    <location>
        <begin position="1"/>
        <end position="12"/>
    </location>
</feature>
<evidence type="ECO:0000313" key="4">
    <source>
        <dbReference type="WBParaSite" id="TMUE_0000000797.1"/>
    </source>
</evidence>
<name>A0A5S6Q1G0_TRIMR</name>
<proteinExistence type="predicted"/>
<accession>A0A5S6Q1G0</accession>
<organism evidence="3 4">
    <name type="scientific">Trichuris muris</name>
    <name type="common">Mouse whipworm</name>
    <dbReference type="NCBI Taxonomy" id="70415"/>
    <lineage>
        <taxon>Eukaryota</taxon>
        <taxon>Metazoa</taxon>
        <taxon>Ecdysozoa</taxon>
        <taxon>Nematoda</taxon>
        <taxon>Enoplea</taxon>
        <taxon>Dorylaimia</taxon>
        <taxon>Trichinellida</taxon>
        <taxon>Trichuridae</taxon>
        <taxon>Trichuris</taxon>
    </lineage>
</organism>
<feature type="region of interest" description="Disordered" evidence="2">
    <location>
        <begin position="1"/>
        <end position="28"/>
    </location>
</feature>
<reference evidence="4" key="1">
    <citation type="submission" date="2019-12" db="UniProtKB">
        <authorList>
            <consortium name="WormBaseParasite"/>
        </authorList>
    </citation>
    <scope>IDENTIFICATION</scope>
</reference>
<dbReference type="InterPro" id="IPR005312">
    <property type="entry name" value="DUF1759"/>
</dbReference>
<evidence type="ECO:0000256" key="2">
    <source>
        <dbReference type="SAM" id="MobiDB-lite"/>
    </source>
</evidence>
<protein>
    <submittedName>
        <fullName evidence="4">Uncharacterized protein</fullName>
    </submittedName>
</protein>
<feature type="coiled-coil region" evidence="1">
    <location>
        <begin position="31"/>
        <end position="58"/>
    </location>
</feature>
<evidence type="ECO:0000256" key="1">
    <source>
        <dbReference type="SAM" id="Coils"/>
    </source>
</evidence>
<keyword evidence="3" id="KW-1185">Reference proteome</keyword>
<keyword evidence="1" id="KW-0175">Coiled coil</keyword>
<dbReference type="Proteomes" id="UP000046395">
    <property type="component" value="Unassembled WGS sequence"/>
</dbReference>
<dbReference type="AlphaFoldDB" id="A0A5S6Q1G0"/>
<sequence>MSAVRCRGRAKSSQKGFASKVKRTAGRTRKAETVGDAVKALRKEVESLRLELTKSSQITRSDESSWQTAKEQTVAIHQVSRTLGGRSSGGTDVLKLPDDSERTVCSKRLDASVGPEELTLSDRSYGNVQRRSLGDVFGGGNDHWISYADRGPNPSGSNHCVPSVDPVQCIEPFDGDPRKWDMFIGSFRALVHDVMPSDAIRIAYLRMLLSPQVRGSIASYLHSPELYQDALKDLKYRYGDRRLIAQCSLKALRGMEPLKREDLKELDRFSCELHDIICSLVKSGSM</sequence>
<dbReference type="WBParaSite" id="TMUE_0000000797.1">
    <property type="protein sequence ID" value="TMUE_0000000797.1"/>
    <property type="gene ID" value="WBGene00296721"/>
</dbReference>
<dbReference type="Pfam" id="PF03564">
    <property type="entry name" value="DUF1759"/>
    <property type="match status" value="1"/>
</dbReference>
<evidence type="ECO:0000313" key="3">
    <source>
        <dbReference type="Proteomes" id="UP000046395"/>
    </source>
</evidence>